<evidence type="ECO:0000256" key="4">
    <source>
        <dbReference type="ARBA" id="ARBA00022737"/>
    </source>
</evidence>
<evidence type="ECO:0000256" key="1">
    <source>
        <dbReference type="ARBA" id="ARBA00004141"/>
    </source>
</evidence>
<feature type="transmembrane region" description="Helical" evidence="9">
    <location>
        <begin position="45"/>
        <end position="65"/>
    </location>
</feature>
<evidence type="ECO:0000256" key="8">
    <source>
        <dbReference type="RuleBase" id="RU000477"/>
    </source>
</evidence>
<proteinExistence type="inferred from homology"/>
<gene>
    <name evidence="10" type="ORF">DID88_006428</name>
</gene>
<keyword evidence="11" id="KW-1185">Reference proteome</keyword>
<dbReference type="InterPro" id="IPR000425">
    <property type="entry name" value="MIP"/>
</dbReference>
<dbReference type="GO" id="GO:0005886">
    <property type="term" value="C:plasma membrane"/>
    <property type="evidence" value="ECO:0007669"/>
    <property type="project" value="TreeGrafter"/>
</dbReference>
<dbReference type="Pfam" id="PF00230">
    <property type="entry name" value="MIP"/>
    <property type="match status" value="1"/>
</dbReference>
<evidence type="ECO:0000256" key="2">
    <source>
        <dbReference type="ARBA" id="ARBA00006175"/>
    </source>
</evidence>
<evidence type="ECO:0008006" key="12">
    <source>
        <dbReference type="Google" id="ProtNLM"/>
    </source>
</evidence>
<name>A0A395IDN9_9HELO</name>
<keyword evidence="6 9" id="KW-0472">Membrane</keyword>
<dbReference type="GO" id="GO:0015250">
    <property type="term" value="F:water channel activity"/>
    <property type="evidence" value="ECO:0007669"/>
    <property type="project" value="TreeGrafter"/>
</dbReference>
<dbReference type="OrthoDB" id="3222at2759"/>
<dbReference type="SUPFAM" id="SSF81338">
    <property type="entry name" value="Aquaporin-like"/>
    <property type="match status" value="1"/>
</dbReference>
<feature type="transmembrane region" description="Helical" evidence="9">
    <location>
        <begin position="133"/>
        <end position="152"/>
    </location>
</feature>
<dbReference type="InterPro" id="IPR023271">
    <property type="entry name" value="Aquaporin-like"/>
</dbReference>
<dbReference type="PRINTS" id="PR00783">
    <property type="entry name" value="MINTRINSICP"/>
</dbReference>
<dbReference type="Gene3D" id="1.20.1080.10">
    <property type="entry name" value="Glycerol uptake facilitator protein"/>
    <property type="match status" value="1"/>
</dbReference>
<dbReference type="PANTHER" id="PTHR19139:SF283">
    <property type="entry name" value="AQUAPORIN"/>
    <property type="match status" value="1"/>
</dbReference>
<feature type="transmembrane region" description="Helical" evidence="9">
    <location>
        <begin position="159"/>
        <end position="179"/>
    </location>
</feature>
<keyword evidence="4" id="KW-0677">Repeat</keyword>
<dbReference type="EMBL" id="QKRW01000088">
    <property type="protein sequence ID" value="RAL58316.1"/>
    <property type="molecule type" value="Genomic_DNA"/>
</dbReference>
<comment type="caution">
    <text evidence="10">The sequence shown here is derived from an EMBL/GenBank/DDBJ whole genome shotgun (WGS) entry which is preliminary data.</text>
</comment>
<dbReference type="Proteomes" id="UP000249056">
    <property type="component" value="Unassembled WGS sequence"/>
</dbReference>
<evidence type="ECO:0000256" key="3">
    <source>
        <dbReference type="ARBA" id="ARBA00022692"/>
    </source>
</evidence>
<dbReference type="PANTHER" id="PTHR19139">
    <property type="entry name" value="AQUAPORIN TRANSPORTER"/>
    <property type="match status" value="1"/>
</dbReference>
<protein>
    <recommendedName>
        <fullName evidence="12">Aquaporin</fullName>
    </recommendedName>
</protein>
<evidence type="ECO:0000313" key="10">
    <source>
        <dbReference type="EMBL" id="RAL58316.1"/>
    </source>
</evidence>
<dbReference type="AlphaFoldDB" id="A0A395IDN9"/>
<keyword evidence="5 9" id="KW-1133">Transmembrane helix</keyword>
<keyword evidence="3 8" id="KW-0812">Transmembrane</keyword>
<accession>A0A395IDN9</accession>
<organism evidence="10 11">
    <name type="scientific">Monilinia fructigena</name>
    <dbReference type="NCBI Taxonomy" id="38457"/>
    <lineage>
        <taxon>Eukaryota</taxon>
        <taxon>Fungi</taxon>
        <taxon>Dikarya</taxon>
        <taxon>Ascomycota</taxon>
        <taxon>Pezizomycotina</taxon>
        <taxon>Leotiomycetes</taxon>
        <taxon>Helotiales</taxon>
        <taxon>Sclerotiniaceae</taxon>
        <taxon>Monilinia</taxon>
    </lineage>
</organism>
<keyword evidence="8" id="KW-0813">Transport</keyword>
<feature type="transmembrane region" description="Helical" evidence="9">
    <location>
        <begin position="12"/>
        <end position="33"/>
    </location>
</feature>
<comment type="catalytic activity">
    <reaction evidence="7">
        <text>H2O(in) = H2O(out)</text>
        <dbReference type="Rhea" id="RHEA:29667"/>
        <dbReference type="ChEBI" id="CHEBI:15377"/>
    </reaction>
</comment>
<comment type="subcellular location">
    <subcellularLocation>
        <location evidence="1">Membrane</location>
        <topology evidence="1">Multi-pass membrane protein</topology>
    </subcellularLocation>
</comment>
<evidence type="ECO:0000256" key="5">
    <source>
        <dbReference type="ARBA" id="ARBA00022989"/>
    </source>
</evidence>
<dbReference type="InterPro" id="IPR034294">
    <property type="entry name" value="Aquaporin_transptr"/>
</dbReference>
<evidence type="ECO:0000313" key="11">
    <source>
        <dbReference type="Proteomes" id="UP000249056"/>
    </source>
</evidence>
<evidence type="ECO:0000256" key="9">
    <source>
        <dbReference type="SAM" id="Phobius"/>
    </source>
</evidence>
<evidence type="ECO:0000256" key="6">
    <source>
        <dbReference type="ARBA" id="ARBA00023136"/>
    </source>
</evidence>
<reference evidence="10 11" key="1">
    <citation type="submission" date="2018-06" db="EMBL/GenBank/DDBJ databases">
        <title>Genome Sequence of the Brown Rot Fungal Pathogen Monilinia fructigena.</title>
        <authorList>
            <person name="Landi L."/>
            <person name="De Miccolis Angelini R.M."/>
            <person name="Pollastro S."/>
            <person name="Abate D."/>
            <person name="Faretra F."/>
            <person name="Romanazzi G."/>
        </authorList>
    </citation>
    <scope>NUCLEOTIDE SEQUENCE [LARGE SCALE GENOMIC DNA]</scope>
    <source>
        <strain evidence="10 11">Mfrg269</strain>
    </source>
</reference>
<sequence length="222" mass="24038">MNSEWKNHMVAIIGEFIGTTFFLFFGYAGIEVATLQGRASTDIQVLFYIAATFGASLMVNVWIFFRISGGLFNPAVTLALTLLQAVAPVRAISACNCTTGCFMFSRHTRGKNLPEPIWCCYLTRSGTSLGQGFVIETITTAVLIFTIIMLAVEKHRATFIAPIGIGMALFVAHMIAIPLTGASLNPARSFGPAAILGTLDENIGFIGSGQFWALDWRFCFSG</sequence>
<evidence type="ECO:0000256" key="7">
    <source>
        <dbReference type="ARBA" id="ARBA00034651"/>
    </source>
</evidence>
<comment type="similarity">
    <text evidence="2 8">Belongs to the MIP/aquaporin (TC 1.A.8) family.</text>
</comment>